<dbReference type="PANTHER" id="PTHR21343">
    <property type="entry name" value="DETHIOBIOTIN SYNTHETASE"/>
    <property type="match status" value="1"/>
</dbReference>
<sequence>MTDNIKRSLRPIMFVGTGSDVGKSVITAGFCRIFKQDGFQPAPFKAQNMSLNSYVTADGLELGRAQAVQAEASGIPCLSDMNPVLLKPTSDKSSQVVLNGKPVGNQSAYEYFMANDRRELFESVKQAFDRLSGKYNPIVMEGAGSISELNLKHRDITNLRMAAHAGAATYLIGDIDRGGVFGSVYGTIALLTEEEKACMKGIIINKFRGDGRLFKDGKRMLEDLTGLPVVGILPYFRDIHIEQEDSVSLESKFKTSTSGKVNVAVVLLRRLSNFTDFARLENDSRVNLFYTSDPNEIAKADIVIIPGSKNTIDDMLFIKNNGVAKAILLAHKSGKTVIGICGGYQMLGEMIRDPHHVEGNMESVPGLGILPVSTTLQAEKTTLQCQFRFLESESASLGYEIHMGETVVTGQEKAVATLSDGRKDGYFLDDKTWGTYLHGILDNDDVIARILRPYATDNPDNQTSFQAFKEEQYDKLADLIRAHVDMELIYKTLKN</sequence>
<feature type="active site" description="Nucleophile" evidence="4">
    <location>
        <position position="341"/>
    </location>
</feature>
<comment type="similarity">
    <text evidence="4">Belongs to the CobB/CobQ family. CobQ subfamily.</text>
</comment>
<protein>
    <recommendedName>
        <fullName evidence="4">Cobyric acid synthase</fullName>
    </recommendedName>
</protein>
<dbReference type="NCBIfam" id="NF001989">
    <property type="entry name" value="PRK00784.1"/>
    <property type="match status" value="1"/>
</dbReference>
<evidence type="ECO:0000313" key="8">
    <source>
        <dbReference type="Proteomes" id="UP001139700"/>
    </source>
</evidence>
<evidence type="ECO:0000256" key="1">
    <source>
        <dbReference type="ARBA" id="ARBA00004953"/>
    </source>
</evidence>
<dbReference type="SUPFAM" id="SSF52317">
    <property type="entry name" value="Class I glutamine amidotransferase-like"/>
    <property type="match status" value="1"/>
</dbReference>
<evidence type="ECO:0000313" key="7">
    <source>
        <dbReference type="EMBL" id="MCF0040491.1"/>
    </source>
</evidence>
<dbReference type="GO" id="GO:0003824">
    <property type="term" value="F:catalytic activity"/>
    <property type="evidence" value="ECO:0007669"/>
    <property type="project" value="InterPro"/>
</dbReference>
<dbReference type="CDD" id="cd05389">
    <property type="entry name" value="CobQ_N"/>
    <property type="match status" value="1"/>
</dbReference>
<comment type="pathway">
    <text evidence="1 4">Cofactor biosynthesis; adenosylcobalamin biosynthesis.</text>
</comment>
<dbReference type="InterPro" id="IPR033949">
    <property type="entry name" value="CobQ_GATase1"/>
</dbReference>
<keyword evidence="2 4" id="KW-0169">Cobalamin biosynthesis</keyword>
<dbReference type="GO" id="GO:0015420">
    <property type="term" value="F:ABC-type vitamin B12 transporter activity"/>
    <property type="evidence" value="ECO:0007669"/>
    <property type="project" value="UniProtKB-UniRule"/>
</dbReference>
<accession>A0A9X1T999</accession>
<dbReference type="Pfam" id="PF01656">
    <property type="entry name" value="CbiA"/>
    <property type="match status" value="1"/>
</dbReference>
<dbReference type="Proteomes" id="UP001139700">
    <property type="component" value="Unassembled WGS sequence"/>
</dbReference>
<reference evidence="7" key="1">
    <citation type="submission" date="2021-12" db="EMBL/GenBank/DDBJ databases">
        <title>Novel species in genus Dyadobacter.</title>
        <authorList>
            <person name="Ma C."/>
        </authorList>
    </citation>
    <scope>NUCLEOTIDE SEQUENCE</scope>
    <source>
        <strain evidence="7">CY399</strain>
    </source>
</reference>
<feature type="domain" description="CobB/CobQ-like glutamine amidotransferase" evidence="6">
    <location>
        <begin position="262"/>
        <end position="445"/>
    </location>
</feature>
<evidence type="ECO:0000256" key="4">
    <source>
        <dbReference type="HAMAP-Rule" id="MF_00028"/>
    </source>
</evidence>
<evidence type="ECO:0000256" key="3">
    <source>
        <dbReference type="ARBA" id="ARBA00022962"/>
    </source>
</evidence>
<dbReference type="NCBIfam" id="TIGR00313">
    <property type="entry name" value="cobQ"/>
    <property type="match status" value="1"/>
</dbReference>
<keyword evidence="3 4" id="KW-0315">Glutamine amidotransferase</keyword>
<evidence type="ECO:0000259" key="5">
    <source>
        <dbReference type="Pfam" id="PF01656"/>
    </source>
</evidence>
<feature type="domain" description="CobQ/CobB/MinD/ParA nucleotide binding" evidence="5">
    <location>
        <begin position="12"/>
        <end position="239"/>
    </location>
</feature>
<comment type="caution">
    <text evidence="7">The sequence shown here is derived from an EMBL/GenBank/DDBJ whole genome shotgun (WGS) entry which is preliminary data.</text>
</comment>
<gene>
    <name evidence="4" type="primary">cobQ</name>
    <name evidence="7" type="ORF">LXM24_10375</name>
</gene>
<dbReference type="PANTHER" id="PTHR21343:SF1">
    <property type="entry name" value="COBYRIC ACID SYNTHASE"/>
    <property type="match status" value="1"/>
</dbReference>
<dbReference type="AlphaFoldDB" id="A0A9X1T999"/>
<evidence type="ECO:0000259" key="6">
    <source>
        <dbReference type="Pfam" id="PF07685"/>
    </source>
</evidence>
<organism evidence="7 8">
    <name type="scientific">Dyadobacter fanqingshengii</name>
    <dbReference type="NCBI Taxonomy" id="2906443"/>
    <lineage>
        <taxon>Bacteria</taxon>
        <taxon>Pseudomonadati</taxon>
        <taxon>Bacteroidota</taxon>
        <taxon>Cytophagia</taxon>
        <taxon>Cytophagales</taxon>
        <taxon>Spirosomataceae</taxon>
        <taxon>Dyadobacter</taxon>
    </lineage>
</organism>
<dbReference type="InterPro" id="IPR027417">
    <property type="entry name" value="P-loop_NTPase"/>
</dbReference>
<name>A0A9X1T999_9BACT</name>
<dbReference type="InterPro" id="IPR047045">
    <property type="entry name" value="CobQ_N"/>
</dbReference>
<evidence type="ECO:0000256" key="2">
    <source>
        <dbReference type="ARBA" id="ARBA00022573"/>
    </source>
</evidence>
<keyword evidence="8" id="KW-1185">Reference proteome</keyword>
<dbReference type="PROSITE" id="PS51274">
    <property type="entry name" value="GATASE_COBBQ"/>
    <property type="match status" value="1"/>
</dbReference>
<dbReference type="HAMAP" id="MF_00028">
    <property type="entry name" value="CobQ"/>
    <property type="match status" value="1"/>
</dbReference>
<dbReference type="EMBL" id="JAJTTA010000002">
    <property type="protein sequence ID" value="MCF0040491.1"/>
    <property type="molecule type" value="Genomic_DNA"/>
</dbReference>
<proteinExistence type="inferred from homology"/>
<dbReference type="GO" id="GO:0009236">
    <property type="term" value="P:cobalamin biosynthetic process"/>
    <property type="evidence" value="ECO:0007669"/>
    <property type="project" value="UniProtKB-UniRule"/>
</dbReference>
<dbReference type="InterPro" id="IPR002586">
    <property type="entry name" value="CobQ/CobB/MinD/ParA_Nub-bd_dom"/>
</dbReference>
<dbReference type="Gene3D" id="3.40.50.880">
    <property type="match status" value="1"/>
</dbReference>
<dbReference type="RefSeq" id="WP_234612973.1">
    <property type="nucleotide sequence ID" value="NZ_CP098806.1"/>
</dbReference>
<comment type="function">
    <text evidence="4">Catalyzes amidations at positions B, D, E, and G on adenosylcobyrinic A,C-diamide. NH(2) groups are provided by glutamine, and one molecule of ATP is hydrogenolyzed for each amidation.</text>
</comment>
<dbReference type="SUPFAM" id="SSF52540">
    <property type="entry name" value="P-loop containing nucleoside triphosphate hydrolases"/>
    <property type="match status" value="1"/>
</dbReference>
<dbReference type="InterPro" id="IPR011698">
    <property type="entry name" value="GATase_3"/>
</dbReference>
<dbReference type="InterPro" id="IPR004459">
    <property type="entry name" value="CobQ_synth"/>
</dbReference>
<dbReference type="CDD" id="cd01750">
    <property type="entry name" value="GATase1_CobQ"/>
    <property type="match status" value="1"/>
</dbReference>
<dbReference type="InterPro" id="IPR029062">
    <property type="entry name" value="Class_I_gatase-like"/>
</dbReference>
<dbReference type="Pfam" id="PF07685">
    <property type="entry name" value="GATase_3"/>
    <property type="match status" value="1"/>
</dbReference>
<feature type="active site" evidence="4">
    <location>
        <position position="438"/>
    </location>
</feature>
<dbReference type="Gene3D" id="3.40.50.300">
    <property type="entry name" value="P-loop containing nucleotide triphosphate hydrolases"/>
    <property type="match status" value="1"/>
</dbReference>